<dbReference type="PANTHER" id="PTHR34957:SF1">
    <property type="entry name" value="NUCLEAR TRANSPORT FACTOR 2 (NTF2) FAMILY PROTEIN"/>
    <property type="match status" value="1"/>
</dbReference>
<evidence type="ECO:0000259" key="2">
    <source>
        <dbReference type="Pfam" id="PF13474"/>
    </source>
</evidence>
<dbReference type="SUPFAM" id="SSF54427">
    <property type="entry name" value="NTF2-like"/>
    <property type="match status" value="1"/>
</dbReference>
<dbReference type="InterPro" id="IPR032710">
    <property type="entry name" value="NTF2-like_dom_sf"/>
</dbReference>
<organism evidence="3">
    <name type="scientific">Corethron hystrix</name>
    <dbReference type="NCBI Taxonomy" id="216773"/>
    <lineage>
        <taxon>Eukaryota</taxon>
        <taxon>Sar</taxon>
        <taxon>Stramenopiles</taxon>
        <taxon>Ochrophyta</taxon>
        <taxon>Bacillariophyta</taxon>
        <taxon>Coscinodiscophyceae</taxon>
        <taxon>Corethrophycidae</taxon>
        <taxon>Corethrales</taxon>
        <taxon>Corethraceae</taxon>
        <taxon>Corethron</taxon>
    </lineage>
</organism>
<evidence type="ECO:0000313" key="3">
    <source>
        <dbReference type="EMBL" id="CAD8880036.1"/>
    </source>
</evidence>
<dbReference type="EMBL" id="HBFR01009983">
    <property type="protein sequence ID" value="CAD8880036.1"/>
    <property type="molecule type" value="Transcribed_RNA"/>
</dbReference>
<accession>A0A7S1BA46</accession>
<name>A0A7S1BA46_9STRA</name>
<feature type="chain" id="PRO_5031295317" description="SnoaL-like domain-containing protein" evidence="1">
    <location>
        <begin position="24"/>
        <end position="214"/>
    </location>
</feature>
<feature type="signal peptide" evidence="1">
    <location>
        <begin position="1"/>
        <end position="23"/>
    </location>
</feature>
<dbReference type="Pfam" id="PF13474">
    <property type="entry name" value="SnoaL_3"/>
    <property type="match status" value="1"/>
</dbReference>
<evidence type="ECO:0000256" key="1">
    <source>
        <dbReference type="SAM" id="SignalP"/>
    </source>
</evidence>
<gene>
    <name evidence="3" type="ORF">CHYS00102_LOCUS7221</name>
</gene>
<proteinExistence type="predicted"/>
<sequence length="214" mass="23422">MKLVLITPLPFMVLSQYLRSTAAWIPVSSSLPRSDLRIFADASSSKIDPVANIPILEAEIAALAPDNAERKALEESLGDATTAAEFGVRSAQLAFYESFANHDYDAMGQVWSRSSHVRCVHPGMASLEGREEVMESWRKMFAGPSPPPTSPDGRAFDIDPERSRIEVSGQMAICSCVEKTPGGGKMEALNVYKRENGCWKMTLHMAGPIMVRFG</sequence>
<reference evidence="3" key="1">
    <citation type="submission" date="2021-01" db="EMBL/GenBank/DDBJ databases">
        <authorList>
            <person name="Corre E."/>
            <person name="Pelletier E."/>
            <person name="Niang G."/>
            <person name="Scheremetjew M."/>
            <person name="Finn R."/>
            <person name="Kale V."/>
            <person name="Holt S."/>
            <person name="Cochrane G."/>
            <person name="Meng A."/>
            <person name="Brown T."/>
            <person name="Cohen L."/>
        </authorList>
    </citation>
    <scope>NUCLEOTIDE SEQUENCE</scope>
    <source>
        <strain evidence="3">308</strain>
    </source>
</reference>
<protein>
    <recommendedName>
        <fullName evidence="2">SnoaL-like domain-containing protein</fullName>
    </recommendedName>
</protein>
<dbReference type="AlphaFoldDB" id="A0A7S1BA46"/>
<dbReference type="PANTHER" id="PTHR34957">
    <property type="entry name" value="NUCLEAR TRANSPORT FACTOR 2 (NTF2) FAMILY PROTEIN"/>
    <property type="match status" value="1"/>
</dbReference>
<keyword evidence="1" id="KW-0732">Signal</keyword>
<dbReference type="Gene3D" id="3.10.450.50">
    <property type="match status" value="1"/>
</dbReference>
<dbReference type="InterPro" id="IPR037401">
    <property type="entry name" value="SnoaL-like"/>
</dbReference>
<feature type="domain" description="SnoaL-like" evidence="2">
    <location>
        <begin position="88"/>
        <end position="204"/>
    </location>
</feature>